<keyword evidence="10" id="KW-0472">Membrane</keyword>
<dbReference type="Pfam" id="PF17039">
    <property type="entry name" value="Glyco_tran_10_N"/>
    <property type="match status" value="1"/>
</dbReference>
<evidence type="ECO:0000256" key="7">
    <source>
        <dbReference type="ARBA" id="ARBA00022968"/>
    </source>
</evidence>
<accession>A0A8S1HPP7</accession>
<keyword evidence="7" id="KW-0735">Signal-anchor</keyword>
<dbReference type="Proteomes" id="UP000835052">
    <property type="component" value="Unassembled WGS sequence"/>
</dbReference>
<evidence type="ECO:0000256" key="12">
    <source>
        <dbReference type="RuleBase" id="RU003832"/>
    </source>
</evidence>
<dbReference type="InterPro" id="IPR001503">
    <property type="entry name" value="Glyco_trans_10"/>
</dbReference>
<evidence type="ECO:0000256" key="5">
    <source>
        <dbReference type="ARBA" id="ARBA00022679"/>
    </source>
</evidence>
<dbReference type="AlphaFoldDB" id="A0A8S1HPP7"/>
<proteinExistence type="inferred from homology"/>
<dbReference type="FunFam" id="3.40.50.11660:FF:000002">
    <property type="entry name" value="Alpha-(1,3)-fucosyltransferase"/>
    <property type="match status" value="1"/>
</dbReference>
<reference evidence="15" key="1">
    <citation type="submission" date="2020-10" db="EMBL/GenBank/DDBJ databases">
        <authorList>
            <person name="Kikuchi T."/>
        </authorList>
    </citation>
    <scope>NUCLEOTIDE SEQUENCE</scope>
    <source>
        <strain evidence="15">NKZ352</strain>
    </source>
</reference>
<evidence type="ECO:0000256" key="8">
    <source>
        <dbReference type="ARBA" id="ARBA00022989"/>
    </source>
</evidence>
<comment type="subcellular location">
    <subcellularLocation>
        <location evidence="1 12">Golgi apparatus</location>
        <location evidence="1 12">Golgi stack membrane</location>
        <topology evidence="1 12">Single-pass type II membrane protein</topology>
    </subcellularLocation>
</comment>
<dbReference type="SUPFAM" id="SSF53756">
    <property type="entry name" value="UDP-Glycosyltransferase/glycogen phosphorylase"/>
    <property type="match status" value="1"/>
</dbReference>
<evidence type="ECO:0000256" key="1">
    <source>
        <dbReference type="ARBA" id="ARBA00004447"/>
    </source>
</evidence>
<name>A0A8S1HPP7_9PELO</name>
<keyword evidence="11" id="KW-0325">Glycoprotein</keyword>
<comment type="pathway">
    <text evidence="2">Protein modification; protein glycosylation.</text>
</comment>
<keyword evidence="9 12" id="KW-0333">Golgi apparatus</keyword>
<dbReference type="Pfam" id="PF00852">
    <property type="entry name" value="Glyco_transf_10"/>
    <property type="match status" value="1"/>
</dbReference>
<sequence>MLKFVPRYFLFLLIFCGLAAFWIIFSAQRTNSISWLFIHEKQESEGTVSSTEINSTSKIEPVTSESVSKTPLRIHPNKSETSHQPSKKVVIFAATKYFSQRIQDAAFMDLCHQTTKDYCRITDDFRELNSSDAVIFHYRNYPTQMMSSNETERRKEESIWRHPIRPIILMTQESPISDDLSRVQSDLINWTMTYRQNSDIWYPYAHLVRREQEQKVDFEAIWAMKNHNKTASWLVSNCETSNHRLKLGKKIREIGLSIDIYGACGLSIPNCPSGMACAVSTLKPYKFYMAFENANCKQYVTEKFFEALRSRISVPIVISRRFYKNVAPAESFIAVDDFSNLKDFVAHVIRVSNDKALYLKYHEWRQIYEVKLGDDEGTGMCELCRRLQYPIDSSKIYKDLASWYRNDDTCDQSIALRFFDIPSDPGS</sequence>
<dbReference type="OrthoDB" id="5790915at2759"/>
<keyword evidence="4 12" id="KW-0328">Glycosyltransferase</keyword>
<dbReference type="GO" id="GO:0032580">
    <property type="term" value="C:Golgi cisterna membrane"/>
    <property type="evidence" value="ECO:0007669"/>
    <property type="project" value="UniProtKB-SubCell"/>
</dbReference>
<dbReference type="PANTHER" id="PTHR48438">
    <property type="entry name" value="ALPHA-(1,3)-FUCOSYLTRANSFERASE C-RELATED"/>
    <property type="match status" value="1"/>
</dbReference>
<dbReference type="EC" id="2.4.1.-" evidence="12"/>
<protein>
    <recommendedName>
        <fullName evidence="12">Fucosyltransferase</fullName>
        <ecNumber evidence="12">2.4.1.-</ecNumber>
    </recommendedName>
</protein>
<dbReference type="Gene3D" id="3.40.50.11660">
    <property type="entry name" value="Glycosyl transferase family 10, C-terminal domain"/>
    <property type="match status" value="1"/>
</dbReference>
<evidence type="ECO:0000313" key="16">
    <source>
        <dbReference type="Proteomes" id="UP000835052"/>
    </source>
</evidence>
<keyword evidence="6 12" id="KW-0812">Transmembrane</keyword>
<evidence type="ECO:0000256" key="10">
    <source>
        <dbReference type="ARBA" id="ARBA00023136"/>
    </source>
</evidence>
<keyword evidence="16" id="KW-1185">Reference proteome</keyword>
<comment type="caution">
    <text evidence="15">The sequence shown here is derived from an EMBL/GenBank/DDBJ whole genome shotgun (WGS) entry which is preliminary data.</text>
</comment>
<gene>
    <name evidence="15" type="ORF">CAUJ_LOCUS13114</name>
</gene>
<evidence type="ECO:0000259" key="14">
    <source>
        <dbReference type="Pfam" id="PF17039"/>
    </source>
</evidence>
<evidence type="ECO:0000256" key="3">
    <source>
        <dbReference type="ARBA" id="ARBA00008919"/>
    </source>
</evidence>
<evidence type="ECO:0000259" key="13">
    <source>
        <dbReference type="Pfam" id="PF00852"/>
    </source>
</evidence>
<evidence type="ECO:0000256" key="11">
    <source>
        <dbReference type="ARBA" id="ARBA00023180"/>
    </source>
</evidence>
<dbReference type="InterPro" id="IPR031481">
    <property type="entry name" value="Glyco_tran_10_N"/>
</dbReference>
<dbReference type="InterPro" id="IPR038577">
    <property type="entry name" value="GT10-like_C_sf"/>
</dbReference>
<comment type="similarity">
    <text evidence="3 12">Belongs to the glycosyltransferase 10 family.</text>
</comment>
<keyword evidence="8" id="KW-1133">Transmembrane helix</keyword>
<dbReference type="PANTHER" id="PTHR48438:SF1">
    <property type="entry name" value="ALPHA-(1,3)-FUCOSYLTRANSFERASE C-RELATED"/>
    <property type="match status" value="1"/>
</dbReference>
<feature type="domain" description="Fucosyltransferase C-terminal" evidence="13">
    <location>
        <begin position="225"/>
        <end position="403"/>
    </location>
</feature>
<evidence type="ECO:0000256" key="2">
    <source>
        <dbReference type="ARBA" id="ARBA00004922"/>
    </source>
</evidence>
<evidence type="ECO:0000256" key="9">
    <source>
        <dbReference type="ARBA" id="ARBA00023034"/>
    </source>
</evidence>
<evidence type="ECO:0000256" key="4">
    <source>
        <dbReference type="ARBA" id="ARBA00022676"/>
    </source>
</evidence>
<organism evidence="15 16">
    <name type="scientific">Caenorhabditis auriculariae</name>
    <dbReference type="NCBI Taxonomy" id="2777116"/>
    <lineage>
        <taxon>Eukaryota</taxon>
        <taxon>Metazoa</taxon>
        <taxon>Ecdysozoa</taxon>
        <taxon>Nematoda</taxon>
        <taxon>Chromadorea</taxon>
        <taxon>Rhabditida</taxon>
        <taxon>Rhabditina</taxon>
        <taxon>Rhabditomorpha</taxon>
        <taxon>Rhabditoidea</taxon>
        <taxon>Rhabditidae</taxon>
        <taxon>Peloderinae</taxon>
        <taxon>Caenorhabditis</taxon>
    </lineage>
</organism>
<dbReference type="InterPro" id="IPR055270">
    <property type="entry name" value="Glyco_tran_10_C"/>
</dbReference>
<feature type="domain" description="Fucosyltransferase N-terminal" evidence="14">
    <location>
        <begin position="87"/>
        <end position="204"/>
    </location>
</feature>
<dbReference type="EMBL" id="CAJGYM010000087">
    <property type="protein sequence ID" value="CAD6197205.1"/>
    <property type="molecule type" value="Genomic_DNA"/>
</dbReference>
<evidence type="ECO:0000256" key="6">
    <source>
        <dbReference type="ARBA" id="ARBA00022692"/>
    </source>
</evidence>
<evidence type="ECO:0000313" key="15">
    <source>
        <dbReference type="EMBL" id="CAD6197205.1"/>
    </source>
</evidence>
<keyword evidence="5 12" id="KW-0808">Transferase</keyword>
<dbReference type="GO" id="GO:0008417">
    <property type="term" value="F:fucosyltransferase activity"/>
    <property type="evidence" value="ECO:0007669"/>
    <property type="project" value="InterPro"/>
</dbReference>